<dbReference type="InterPro" id="IPR050065">
    <property type="entry name" value="GlmU-like"/>
</dbReference>
<evidence type="ECO:0000313" key="5">
    <source>
        <dbReference type="Proteomes" id="UP000194003"/>
    </source>
</evidence>
<accession>A0A1Y2K5R9</accession>
<dbReference type="InterPro" id="IPR029044">
    <property type="entry name" value="Nucleotide-diphossugar_trans"/>
</dbReference>
<feature type="domain" description="Nucleotidyl transferase" evidence="3">
    <location>
        <begin position="5"/>
        <end position="130"/>
    </location>
</feature>
<sequence length="231" mass="24596">MMQTAMILAAGRGTRLPEWTAHTPKPLVPVGGVPVIEHTLARLAAFGVERVVINTHHLGEKLVEALGDGARFGVRIVWSPEEDLLETGGGVRNALPLLGDAPVLCVNGDILWDLDLGELIAGFDAQKMDARLGLVANPPDGGGDFLLQADGRLLRGRGATGALTYSGVQILRPQALAAYVIEPFSLNRLYDDALASGRLFGAPLNGLWADIGSAQRLQRAETLLDAWRARA</sequence>
<reference evidence="4 5" key="1">
    <citation type="journal article" date="2016" name="BMC Genomics">
        <title>Combined genomic and structural analyses of a cultured magnetotactic bacterium reveals its niche adaptation to a dynamic environment.</title>
        <authorList>
            <person name="Araujo A.C."/>
            <person name="Morillo V."/>
            <person name="Cypriano J."/>
            <person name="Teixeira L.C."/>
            <person name="Leao P."/>
            <person name="Lyra S."/>
            <person name="Almeida L.G."/>
            <person name="Bazylinski D.A."/>
            <person name="Vasconcellos A.T."/>
            <person name="Abreu F."/>
            <person name="Lins U."/>
        </authorList>
    </citation>
    <scope>NUCLEOTIDE SEQUENCE [LARGE SCALE GENOMIC DNA]</scope>
    <source>
        <strain evidence="4 5">IT-1</strain>
    </source>
</reference>
<evidence type="ECO:0000256" key="1">
    <source>
        <dbReference type="ARBA" id="ARBA00022679"/>
    </source>
</evidence>
<dbReference type="Gene3D" id="3.90.550.10">
    <property type="entry name" value="Spore Coat Polysaccharide Biosynthesis Protein SpsA, Chain A"/>
    <property type="match status" value="1"/>
</dbReference>
<organism evidence="4 5">
    <name type="scientific">Magnetofaba australis IT-1</name>
    <dbReference type="NCBI Taxonomy" id="1434232"/>
    <lineage>
        <taxon>Bacteria</taxon>
        <taxon>Pseudomonadati</taxon>
        <taxon>Pseudomonadota</taxon>
        <taxon>Magnetococcia</taxon>
        <taxon>Magnetococcales</taxon>
        <taxon>Magnetococcaceae</taxon>
        <taxon>Magnetofaba</taxon>
    </lineage>
</organism>
<dbReference type="CDD" id="cd06422">
    <property type="entry name" value="NTP_transferase_like_1"/>
    <property type="match status" value="1"/>
</dbReference>
<comment type="caution">
    <text evidence="4">The sequence shown here is derived from an EMBL/GenBank/DDBJ whole genome shotgun (WGS) entry which is preliminary data.</text>
</comment>
<dbReference type="Pfam" id="PF00483">
    <property type="entry name" value="NTP_transferase"/>
    <property type="match status" value="1"/>
</dbReference>
<dbReference type="STRING" id="1434232.MAIT1_03089"/>
<dbReference type="Proteomes" id="UP000194003">
    <property type="component" value="Unassembled WGS sequence"/>
</dbReference>
<dbReference type="InterPro" id="IPR005835">
    <property type="entry name" value="NTP_transferase_dom"/>
</dbReference>
<dbReference type="EMBL" id="LVJN01000018">
    <property type="protein sequence ID" value="OSM04969.1"/>
    <property type="molecule type" value="Genomic_DNA"/>
</dbReference>
<dbReference type="PANTHER" id="PTHR43584:SF8">
    <property type="entry name" value="N-ACETYLMURAMATE ALPHA-1-PHOSPHATE URIDYLYLTRANSFERASE"/>
    <property type="match status" value="1"/>
</dbReference>
<proteinExistence type="predicted"/>
<dbReference type="GO" id="GO:0016779">
    <property type="term" value="F:nucleotidyltransferase activity"/>
    <property type="evidence" value="ECO:0007669"/>
    <property type="project" value="UniProtKB-KW"/>
</dbReference>
<evidence type="ECO:0000259" key="3">
    <source>
        <dbReference type="Pfam" id="PF00483"/>
    </source>
</evidence>
<dbReference type="SUPFAM" id="SSF53448">
    <property type="entry name" value="Nucleotide-diphospho-sugar transferases"/>
    <property type="match status" value="1"/>
</dbReference>
<protein>
    <submittedName>
        <fullName evidence="4">Putative nucleotidyl transferase</fullName>
    </submittedName>
</protein>
<gene>
    <name evidence="4" type="ORF">MAIT1_03089</name>
</gene>
<dbReference type="AlphaFoldDB" id="A0A1Y2K5R9"/>
<name>A0A1Y2K5R9_9PROT</name>
<evidence type="ECO:0000256" key="2">
    <source>
        <dbReference type="ARBA" id="ARBA00022695"/>
    </source>
</evidence>
<keyword evidence="5" id="KW-1185">Reference proteome</keyword>
<keyword evidence="1 4" id="KW-0808">Transferase</keyword>
<keyword evidence="2" id="KW-0548">Nucleotidyltransferase</keyword>
<evidence type="ECO:0000313" key="4">
    <source>
        <dbReference type="EMBL" id="OSM04969.1"/>
    </source>
</evidence>
<dbReference type="PANTHER" id="PTHR43584">
    <property type="entry name" value="NUCLEOTIDYL TRANSFERASE"/>
    <property type="match status" value="1"/>
</dbReference>